<dbReference type="SMART" id="SM00829">
    <property type="entry name" value="PKS_ER"/>
    <property type="match status" value="1"/>
</dbReference>
<dbReference type="PANTHER" id="PTHR11695">
    <property type="entry name" value="ALCOHOL DEHYDROGENASE RELATED"/>
    <property type="match status" value="1"/>
</dbReference>
<dbReference type="OrthoDB" id="9809185at2"/>
<dbReference type="SUPFAM" id="SSF51735">
    <property type="entry name" value="NAD(P)-binding Rossmann-fold domains"/>
    <property type="match status" value="1"/>
</dbReference>
<dbReference type="InterPro" id="IPR036291">
    <property type="entry name" value="NAD(P)-bd_dom_sf"/>
</dbReference>
<evidence type="ECO:0000256" key="3">
    <source>
        <dbReference type="ARBA" id="ARBA00023002"/>
    </source>
</evidence>
<comment type="similarity">
    <text evidence="1">Belongs to the zinc-containing alcohol dehydrogenase family. Quinone oxidoreductase subfamily.</text>
</comment>
<dbReference type="SUPFAM" id="SSF50129">
    <property type="entry name" value="GroES-like"/>
    <property type="match status" value="1"/>
</dbReference>
<dbReference type="InterPro" id="IPR050700">
    <property type="entry name" value="YIM1/Zinc_Alcohol_DH_Fams"/>
</dbReference>
<dbReference type="Proteomes" id="UP000284605">
    <property type="component" value="Unassembled WGS sequence"/>
</dbReference>
<reference evidence="5 6" key="1">
    <citation type="submission" date="2018-09" db="EMBL/GenBank/DDBJ databases">
        <authorList>
            <person name="Zhu H."/>
        </authorList>
    </citation>
    <scope>NUCLEOTIDE SEQUENCE [LARGE SCALE GENOMIC DNA]</scope>
    <source>
        <strain evidence="5 6">K1W22B-8</strain>
    </source>
</reference>
<evidence type="ECO:0000256" key="2">
    <source>
        <dbReference type="ARBA" id="ARBA00022946"/>
    </source>
</evidence>
<dbReference type="Gene3D" id="3.40.50.720">
    <property type="entry name" value="NAD(P)-binding Rossmann-like Domain"/>
    <property type="match status" value="1"/>
</dbReference>
<dbReference type="Pfam" id="PF08240">
    <property type="entry name" value="ADH_N"/>
    <property type="match status" value="1"/>
</dbReference>
<dbReference type="RefSeq" id="WP_119779633.1">
    <property type="nucleotide sequence ID" value="NZ_QYUK01000011.1"/>
</dbReference>
<dbReference type="InterPro" id="IPR020843">
    <property type="entry name" value="ER"/>
</dbReference>
<keyword evidence="3" id="KW-0560">Oxidoreductase</keyword>
<sequence length="353" mass="37180">MKGIVLDAGGQHGQFVPRADLPQPLPRADEIVIRLAGTSVNPIETMMRDNYGEALFKWLRRRGPRLLGLEGAGHVTAIGKDVTGFALGDPVMAVTMPYLGGFHAQAAAVPARFACKIPRGVSMAEACVLPYAGMTAMAVLAACGLDAKTAAGRRILVHGGSGGVGSLLVQIFHAWGAWVATTCSAGNTDFVRSLGADRAIDYRAEHFNEVLKDLDLVVNTVAPKGERLEEAPHLSVLRRGGTYVSLISPTLTLADRLGAPVGLAASVAWMGVARLRWRLAAGKHHHWVYMRPSGEQLARLGGWVASGMVRPVIGSTVPLEAVDRAFAQVGQAPARGKILIAIDPAAMIGEAAA</sequence>
<evidence type="ECO:0000259" key="4">
    <source>
        <dbReference type="SMART" id="SM00829"/>
    </source>
</evidence>
<proteinExistence type="inferred from homology"/>
<evidence type="ECO:0000313" key="6">
    <source>
        <dbReference type="Proteomes" id="UP000284605"/>
    </source>
</evidence>
<evidence type="ECO:0000256" key="1">
    <source>
        <dbReference type="ARBA" id="ARBA00010371"/>
    </source>
</evidence>
<dbReference type="FunFam" id="3.40.50.720:FF:000147">
    <property type="entry name" value="Reticulon-4-interacting protein 1 homolog, mitochondrial"/>
    <property type="match status" value="1"/>
</dbReference>
<feature type="domain" description="Enoyl reductase (ER)" evidence="4">
    <location>
        <begin position="10"/>
        <end position="340"/>
    </location>
</feature>
<evidence type="ECO:0000313" key="5">
    <source>
        <dbReference type="EMBL" id="RJF88791.1"/>
    </source>
</evidence>
<dbReference type="InterPro" id="IPR013154">
    <property type="entry name" value="ADH-like_N"/>
</dbReference>
<dbReference type="Gene3D" id="3.90.180.10">
    <property type="entry name" value="Medium-chain alcohol dehydrogenases, catalytic domain"/>
    <property type="match status" value="1"/>
</dbReference>
<dbReference type="EMBL" id="QYUK01000011">
    <property type="protein sequence ID" value="RJF88791.1"/>
    <property type="molecule type" value="Genomic_DNA"/>
</dbReference>
<keyword evidence="2" id="KW-0809">Transit peptide</keyword>
<dbReference type="InterPro" id="IPR011032">
    <property type="entry name" value="GroES-like_sf"/>
</dbReference>
<gene>
    <name evidence="5" type="ORF">D3874_18850</name>
</gene>
<dbReference type="GO" id="GO:0016491">
    <property type="term" value="F:oxidoreductase activity"/>
    <property type="evidence" value="ECO:0007669"/>
    <property type="project" value="UniProtKB-KW"/>
</dbReference>
<dbReference type="Pfam" id="PF13602">
    <property type="entry name" value="ADH_zinc_N_2"/>
    <property type="match status" value="1"/>
</dbReference>
<dbReference type="PANTHER" id="PTHR11695:SF294">
    <property type="entry name" value="RETICULON-4-INTERACTING PROTEIN 1, MITOCHONDRIAL"/>
    <property type="match status" value="1"/>
</dbReference>
<keyword evidence="6" id="KW-1185">Reference proteome</keyword>
<name>A0A418WFJ5_9PROT</name>
<accession>A0A418WFJ5</accession>
<protein>
    <recommendedName>
        <fullName evidence="4">Enoyl reductase (ER) domain-containing protein</fullName>
    </recommendedName>
</protein>
<organism evidence="5 6">
    <name type="scientific">Oleomonas cavernae</name>
    <dbReference type="NCBI Taxonomy" id="2320859"/>
    <lineage>
        <taxon>Bacteria</taxon>
        <taxon>Pseudomonadati</taxon>
        <taxon>Pseudomonadota</taxon>
        <taxon>Alphaproteobacteria</taxon>
        <taxon>Acetobacterales</taxon>
        <taxon>Acetobacteraceae</taxon>
        <taxon>Oleomonas</taxon>
    </lineage>
</organism>
<dbReference type="AlphaFoldDB" id="A0A418WFJ5"/>
<comment type="caution">
    <text evidence="5">The sequence shown here is derived from an EMBL/GenBank/DDBJ whole genome shotgun (WGS) entry which is preliminary data.</text>
</comment>